<dbReference type="GO" id="GO:0003690">
    <property type="term" value="F:double-stranded DNA binding"/>
    <property type="evidence" value="ECO:0007669"/>
    <property type="project" value="TreeGrafter"/>
</dbReference>
<dbReference type="NCBIfam" id="TIGR01662">
    <property type="entry name" value="HAD-SF-IIIA"/>
    <property type="match status" value="1"/>
</dbReference>
<reference evidence="1 2" key="1">
    <citation type="journal article" date="2017" name="Environ. Microbiol.">
        <title>Decay of the glycolytic pathway and adaptation to intranuclear parasitism within Enterocytozoonidae microsporidia.</title>
        <authorList>
            <person name="Wiredu Boakye D."/>
            <person name="Jaroenlak P."/>
            <person name="Prachumwat A."/>
            <person name="Williams T.A."/>
            <person name="Bateman K.S."/>
            <person name="Itsathitphaisarn O."/>
            <person name="Sritunyalucksana K."/>
            <person name="Paszkiewicz K.H."/>
            <person name="Moore K.A."/>
            <person name="Stentiford G.D."/>
            <person name="Williams B.A."/>
        </authorList>
    </citation>
    <scope>NUCLEOTIDE SEQUENCE [LARGE SCALE GENOMIC DNA]</scope>
    <source>
        <strain evidence="1 2">TH1</strain>
    </source>
</reference>
<dbReference type="OrthoDB" id="19045at2759"/>
<sequence>MWKITEDFLTFEYGKLDYSLNKLAVFDLDDTITVFDPSYPVSYRFINNHVKSKFQFLHKNGYFIAITSNQNPLERDKSKITNFKIKISKLLEDIDIPIFFIGAKKYGRYRKPVIGMFLYVLNMLDVTKDKLKNIYFMNYEKKLAGIEKFFNGKKVKYIDGKSACDIKQTCFNNESKDSFISVEDLKINEFFDDVFYVGDSAGRQTDRSDADVRYAHNLKIKFYLPEEFFDGKNNALGYENMLEKYFRSDKFLLFEETKQEHLEIFGDTYFDQYQVVFIYGVNYTGKSFFIKNYINEAKKVVVNLYEKYEIERLKQNNTYIVLHFDISKEKIDFCKNMWKFLENVPKKPVAFKKEILKEFKEKEIIKVPWVLNTTKYSNFELEIFKQIV</sequence>
<dbReference type="GO" id="GO:0046404">
    <property type="term" value="F:ATP-dependent polydeoxyribonucleotide 5'-hydroxyl-kinase activity"/>
    <property type="evidence" value="ECO:0007669"/>
    <property type="project" value="TreeGrafter"/>
</dbReference>
<evidence type="ECO:0000313" key="2">
    <source>
        <dbReference type="Proteomes" id="UP000192758"/>
    </source>
</evidence>
<dbReference type="Proteomes" id="UP000192758">
    <property type="component" value="Unassembled WGS sequence"/>
</dbReference>
<organism evidence="1 2">
    <name type="scientific">Ecytonucleospora hepatopenaei</name>
    <dbReference type="NCBI Taxonomy" id="646526"/>
    <lineage>
        <taxon>Eukaryota</taxon>
        <taxon>Fungi</taxon>
        <taxon>Fungi incertae sedis</taxon>
        <taxon>Microsporidia</taxon>
        <taxon>Enterocytozoonidae</taxon>
        <taxon>Ecytonucleospora</taxon>
    </lineage>
</organism>
<dbReference type="Gene3D" id="3.40.50.1000">
    <property type="entry name" value="HAD superfamily/HAD-like"/>
    <property type="match status" value="1"/>
</dbReference>
<dbReference type="EMBL" id="MNPJ01000024">
    <property type="protein sequence ID" value="OQS53912.1"/>
    <property type="molecule type" value="Genomic_DNA"/>
</dbReference>
<dbReference type="SUPFAM" id="SSF56784">
    <property type="entry name" value="HAD-like"/>
    <property type="match status" value="2"/>
</dbReference>
<dbReference type="InterPro" id="IPR006549">
    <property type="entry name" value="HAD-SF_hydro_IIIA"/>
</dbReference>
<dbReference type="InterPro" id="IPR023214">
    <property type="entry name" value="HAD_sf"/>
</dbReference>
<dbReference type="PANTHER" id="PTHR12083:SF9">
    <property type="entry name" value="BIFUNCTIONAL POLYNUCLEOTIDE PHOSPHATASE_KINASE"/>
    <property type="match status" value="1"/>
</dbReference>
<protein>
    <submittedName>
        <fullName evidence="1">PNKP</fullName>
    </submittedName>
</protein>
<dbReference type="GO" id="GO:0006281">
    <property type="term" value="P:DNA repair"/>
    <property type="evidence" value="ECO:0007669"/>
    <property type="project" value="TreeGrafter"/>
</dbReference>
<accession>A0A1W0E3X3</accession>
<proteinExistence type="predicted"/>
<dbReference type="InterPro" id="IPR013954">
    <property type="entry name" value="PNK3P"/>
</dbReference>
<gene>
    <name evidence="1" type="primary">PNKP</name>
    <name evidence="1" type="ORF">EHP00_1520</name>
</gene>
<dbReference type="GO" id="GO:0046403">
    <property type="term" value="F:polynucleotide 3'-phosphatase activity"/>
    <property type="evidence" value="ECO:0007669"/>
    <property type="project" value="TreeGrafter"/>
</dbReference>
<dbReference type="PANTHER" id="PTHR12083">
    <property type="entry name" value="BIFUNCTIONAL POLYNUCLEOTIDE PHOSPHATASE/KINASE"/>
    <property type="match status" value="1"/>
</dbReference>
<dbReference type="STRING" id="646526.A0A1W0E3X3"/>
<comment type="caution">
    <text evidence="1">The sequence shown here is derived from an EMBL/GenBank/DDBJ whole genome shotgun (WGS) entry which is preliminary data.</text>
</comment>
<evidence type="ECO:0000313" key="1">
    <source>
        <dbReference type="EMBL" id="OQS53912.1"/>
    </source>
</evidence>
<dbReference type="VEuPathDB" id="MicrosporidiaDB:EHP00_1520"/>
<dbReference type="Pfam" id="PF08645">
    <property type="entry name" value="PNK3P"/>
    <property type="match status" value="2"/>
</dbReference>
<dbReference type="AlphaFoldDB" id="A0A1W0E3X3"/>
<keyword evidence="2" id="KW-1185">Reference proteome</keyword>
<dbReference type="InterPro" id="IPR036412">
    <property type="entry name" value="HAD-like_sf"/>
</dbReference>
<name>A0A1W0E3X3_9MICR</name>